<evidence type="ECO:0000256" key="3">
    <source>
        <dbReference type="ARBA" id="ARBA00011992"/>
    </source>
</evidence>
<dbReference type="InterPro" id="IPR040807">
    <property type="entry name" value="DUF5522"/>
</dbReference>
<dbReference type="FunFam" id="3.40.1770.10:FF:000002">
    <property type="entry name" value="Urocanate hydratase 1"/>
    <property type="match status" value="1"/>
</dbReference>
<sequence>MKKYVPIEEGDYYLTPEGYRCFTEQYHLKRGYCCESGCRHCPYGFNKNTDFKKKVMQVTTATFKDQILEGIPSILPQPKPYEASINHAPKRKEILTDEEKKLALRNALRYFDKKFHAELLPELKHELDTYGRIYMYRLRPDYKMYARPIDEYPAKSKQAAAIMLMIQNNLDYAVAQHPHELITYGGNGAVFSNWAQYRLTMKYLAEMTNEQTLVMYSGHPMGLFPSHKEAPRVVVTNGMMIPNYSKPDDWEKFNALGVTQYGQMTAGSYMYIGPQGIVHGTTITVLNGFRKIKKSPKGNLFVTSGLGGMSGAQPKAGNIAGCITVCAEVNPKITQVRLDQGWIDEKITDLNALVARVKKAKAEQETVSIAYLGNIVEVWEKFDEADIHIDLGSDQTSLHNPWAGGYYPVDISFEDANTMMANNPQLFKEKVQETLRRHAKAINKHTAKGTYFFDYGNAFLLEASRAGADVMSDNPTLGREFKYPSYVQDIMGPMCFDYGFGPFRWVCASGKPEDLAKTDAIACKVLEDIKTNSPEEIQQQMSDNIQWIKGAQENKLVVGSQARILYADAEGRMKIAKAFNDAIAKGEIGYVVLGRDHHDVSGTDSPYRETSNIYDGSRFTADMAIHNVIGDSFRGATWVSIHNGGGVGWGEVINGGFGMVLDGTTDAERRLKSMLFWDVNNGIARRSWARNEEAVFAIKRAMEVEPNLKVTLPNTVDDELLNSL</sequence>
<evidence type="ECO:0000256" key="1">
    <source>
        <dbReference type="ARBA" id="ARBA00004794"/>
    </source>
</evidence>
<comment type="pathway">
    <text evidence="1 9">Amino-acid degradation; L-histidine degradation into L-glutamate; N-formimidoyl-L-glutamate from L-histidine: step 2/3.</text>
</comment>
<feature type="binding site" evidence="9">
    <location>
        <position position="646"/>
    </location>
    <ligand>
        <name>NAD(+)</name>
        <dbReference type="ChEBI" id="CHEBI:57540"/>
    </ligand>
</feature>
<dbReference type="GO" id="GO:0019557">
    <property type="term" value="P:L-histidine catabolic process to glutamate and formate"/>
    <property type="evidence" value="ECO:0007669"/>
    <property type="project" value="UniProtKB-UniPathway"/>
</dbReference>
<feature type="binding site" evidence="9">
    <location>
        <position position="328"/>
    </location>
    <ligand>
        <name>NAD(+)</name>
        <dbReference type="ChEBI" id="CHEBI:57540"/>
    </ligand>
</feature>
<feature type="binding site" evidence="9">
    <location>
        <position position="263"/>
    </location>
    <ligand>
        <name>NAD(+)</name>
        <dbReference type="ChEBI" id="CHEBI:57540"/>
    </ligand>
</feature>
<dbReference type="PANTHER" id="PTHR12216:SF3">
    <property type="entry name" value="UROCANATE HYDRATASE"/>
    <property type="match status" value="1"/>
</dbReference>
<comment type="caution">
    <text evidence="13">The sequence shown here is derived from an EMBL/GenBank/DDBJ whole genome shotgun (WGS) entry which is preliminary data.</text>
</comment>
<dbReference type="UniPathway" id="UPA00379">
    <property type="reaction ID" value="UER00550"/>
</dbReference>
<accession>A0A8J2TU57</accession>
<feature type="domain" description="Urocanase N-terminal" evidence="11">
    <location>
        <begin position="144"/>
        <end position="270"/>
    </location>
</feature>
<evidence type="ECO:0000256" key="5">
    <source>
        <dbReference type="ARBA" id="ARBA00023027"/>
    </source>
</evidence>
<dbReference type="Pfam" id="PF17653">
    <property type="entry name" value="DUF5522"/>
    <property type="match status" value="1"/>
</dbReference>
<evidence type="ECO:0000259" key="10">
    <source>
        <dbReference type="Pfam" id="PF01175"/>
    </source>
</evidence>
<dbReference type="RefSeq" id="WP_188606846.1">
    <property type="nucleotide sequence ID" value="NZ_BMIC01000007.1"/>
</dbReference>
<gene>
    <name evidence="9 13" type="primary">hutU</name>
    <name evidence="13" type="ORF">GCM10011531_26150</name>
</gene>
<feature type="binding site" evidence="9">
    <location>
        <begin position="185"/>
        <end position="186"/>
    </location>
    <ligand>
        <name>NAD(+)</name>
        <dbReference type="ChEBI" id="CHEBI:57540"/>
    </ligand>
</feature>
<dbReference type="Gene3D" id="3.40.1770.10">
    <property type="entry name" value="Urocanase superfamily"/>
    <property type="match status" value="2"/>
</dbReference>
<dbReference type="GO" id="GO:0016153">
    <property type="term" value="F:urocanate hydratase activity"/>
    <property type="evidence" value="ECO:0007669"/>
    <property type="project" value="UniProtKB-UniRule"/>
</dbReference>
<dbReference type="EMBL" id="BMIC01000007">
    <property type="protein sequence ID" value="GFZ92965.1"/>
    <property type="molecule type" value="Genomic_DNA"/>
</dbReference>
<evidence type="ECO:0000256" key="7">
    <source>
        <dbReference type="ARBA" id="ARBA00031640"/>
    </source>
</evidence>
<dbReference type="InterPro" id="IPR035401">
    <property type="entry name" value="Urocanase_C"/>
</dbReference>
<evidence type="ECO:0000259" key="11">
    <source>
        <dbReference type="Pfam" id="PF17391"/>
    </source>
</evidence>
<dbReference type="AlphaFoldDB" id="A0A8J2TU57"/>
<reference evidence="13 14" key="1">
    <citation type="journal article" date="2014" name="Int. J. Syst. Evol. Microbiol.">
        <title>Complete genome sequence of Corynebacterium casei LMG S-19264T (=DSM 44701T), isolated from a smear-ripened cheese.</title>
        <authorList>
            <consortium name="US DOE Joint Genome Institute (JGI-PGF)"/>
            <person name="Walter F."/>
            <person name="Albersmeier A."/>
            <person name="Kalinowski J."/>
            <person name="Ruckert C."/>
        </authorList>
    </citation>
    <scope>NUCLEOTIDE SEQUENCE [LARGE SCALE GENOMIC DNA]</scope>
    <source>
        <strain evidence="13 14">CGMCC 1.15295</strain>
    </source>
</reference>
<dbReference type="NCBIfam" id="NF003820">
    <property type="entry name" value="PRK05414.1"/>
    <property type="match status" value="1"/>
</dbReference>
<dbReference type="InterPro" id="IPR035085">
    <property type="entry name" value="Urocanase_Rossmann-like"/>
</dbReference>
<feature type="domain" description="Urocanase C-terminal" evidence="12">
    <location>
        <begin position="496"/>
        <end position="699"/>
    </location>
</feature>
<dbReference type="PANTHER" id="PTHR12216">
    <property type="entry name" value="UROCANATE HYDRATASE"/>
    <property type="match status" value="1"/>
</dbReference>
<dbReference type="Gene3D" id="3.40.50.10730">
    <property type="entry name" value="Urocanase like domains"/>
    <property type="match status" value="1"/>
</dbReference>
<keyword evidence="9" id="KW-0963">Cytoplasm</keyword>
<keyword evidence="14" id="KW-1185">Reference proteome</keyword>
<evidence type="ECO:0000259" key="12">
    <source>
        <dbReference type="Pfam" id="PF17392"/>
    </source>
</evidence>
<dbReference type="InterPro" id="IPR023637">
    <property type="entry name" value="Urocanase-like"/>
</dbReference>
<feature type="domain" description="Urocanase Rossmann-like" evidence="10">
    <location>
        <begin position="273"/>
        <end position="490"/>
    </location>
</feature>
<evidence type="ECO:0000256" key="8">
    <source>
        <dbReference type="ARBA" id="ARBA00047623"/>
    </source>
</evidence>
<dbReference type="GO" id="GO:0019556">
    <property type="term" value="P:L-histidine catabolic process to glutamate and formamide"/>
    <property type="evidence" value="ECO:0007669"/>
    <property type="project" value="UniProtKB-UniPathway"/>
</dbReference>
<proteinExistence type="inferred from homology"/>
<dbReference type="InterPro" id="IPR036190">
    <property type="entry name" value="Urocanase_sf"/>
</dbReference>
<name>A0A8J2TU57_9FLAO</name>
<comment type="subcellular location">
    <subcellularLocation>
        <location evidence="9">Cytoplasm</location>
    </subcellularLocation>
</comment>
<evidence type="ECO:0000256" key="6">
    <source>
        <dbReference type="ARBA" id="ARBA00023239"/>
    </source>
</evidence>
<dbReference type="Pfam" id="PF17391">
    <property type="entry name" value="Urocanase_N"/>
    <property type="match status" value="1"/>
</dbReference>
<dbReference type="InterPro" id="IPR038364">
    <property type="entry name" value="Urocanase_central_sf"/>
</dbReference>
<dbReference type="InterPro" id="IPR023636">
    <property type="entry name" value="Urocanase_CS"/>
</dbReference>
<dbReference type="HAMAP" id="MF_00577">
    <property type="entry name" value="HutU"/>
    <property type="match status" value="1"/>
</dbReference>
<evidence type="ECO:0000256" key="2">
    <source>
        <dbReference type="ARBA" id="ARBA00007578"/>
    </source>
</evidence>
<evidence type="ECO:0000313" key="13">
    <source>
        <dbReference type="EMBL" id="GFZ92965.1"/>
    </source>
</evidence>
<dbReference type="PROSITE" id="PS01233">
    <property type="entry name" value="UROCANASE"/>
    <property type="match status" value="1"/>
</dbReference>
<dbReference type="SUPFAM" id="SSF111326">
    <property type="entry name" value="Urocanase"/>
    <property type="match status" value="1"/>
</dbReference>
<comment type="similarity">
    <text evidence="2 9">Belongs to the urocanase family.</text>
</comment>
<feature type="binding site" evidence="9">
    <location>
        <position position="455"/>
    </location>
    <ligand>
        <name>NAD(+)</name>
        <dbReference type="ChEBI" id="CHEBI:57540"/>
    </ligand>
</feature>
<dbReference type="Pfam" id="PF01175">
    <property type="entry name" value="Urocanase"/>
    <property type="match status" value="1"/>
</dbReference>
<dbReference type="EC" id="4.2.1.49" evidence="3 9"/>
<evidence type="ECO:0000313" key="14">
    <source>
        <dbReference type="Proteomes" id="UP000598120"/>
    </source>
</evidence>
<comment type="cofactor">
    <cofactor evidence="9">
        <name>NAD(+)</name>
        <dbReference type="ChEBI" id="CHEBI:57540"/>
    </cofactor>
    <text evidence="9">Binds 1 NAD(+) per subunit.</text>
</comment>
<dbReference type="Proteomes" id="UP000598120">
    <property type="component" value="Unassembled WGS sequence"/>
</dbReference>
<comment type="catalytic activity">
    <reaction evidence="8 9">
        <text>4-imidazolone-5-propanoate = trans-urocanate + H2O</text>
        <dbReference type="Rhea" id="RHEA:13101"/>
        <dbReference type="ChEBI" id="CHEBI:15377"/>
        <dbReference type="ChEBI" id="CHEBI:17771"/>
        <dbReference type="ChEBI" id="CHEBI:77893"/>
        <dbReference type="EC" id="4.2.1.49"/>
    </reaction>
</comment>
<dbReference type="Pfam" id="PF17392">
    <property type="entry name" value="Urocanase_C"/>
    <property type="match status" value="1"/>
</dbReference>
<comment type="function">
    <text evidence="9">Catalyzes the conversion of urocanate to 4-imidazolone-5-propionate.</text>
</comment>
<dbReference type="GO" id="GO:0005737">
    <property type="term" value="C:cytoplasm"/>
    <property type="evidence" value="ECO:0007669"/>
    <property type="project" value="UniProtKB-SubCell"/>
</dbReference>
<organism evidence="13 14">
    <name type="scientific">Aquaticitalea lipolytica</name>
    <dbReference type="NCBI Taxonomy" id="1247562"/>
    <lineage>
        <taxon>Bacteria</taxon>
        <taxon>Pseudomonadati</taxon>
        <taxon>Bacteroidota</taxon>
        <taxon>Flavobacteriia</taxon>
        <taxon>Flavobacteriales</taxon>
        <taxon>Flavobacteriaceae</taxon>
        <taxon>Aquaticitalea</taxon>
    </lineage>
</organism>
<keyword evidence="6 9" id="KW-0456">Lyase</keyword>
<keyword evidence="4 9" id="KW-0369">Histidine metabolism</keyword>
<keyword evidence="5 9" id="KW-0520">NAD</keyword>
<evidence type="ECO:0000256" key="4">
    <source>
        <dbReference type="ARBA" id="ARBA00022808"/>
    </source>
</evidence>
<evidence type="ECO:0000256" key="9">
    <source>
        <dbReference type="HAMAP-Rule" id="MF_00577"/>
    </source>
</evidence>
<dbReference type="InterPro" id="IPR035400">
    <property type="entry name" value="Urocanase_N"/>
</dbReference>
<comment type="caution">
    <text evidence="9">Lacks conserved residue(s) required for the propagation of feature annotation.</text>
</comment>
<dbReference type="InterPro" id="IPR055351">
    <property type="entry name" value="Urocanase"/>
</dbReference>
<protein>
    <recommendedName>
        <fullName evidence="3 9">Urocanate hydratase</fullName>
        <shortName evidence="9">Urocanase</shortName>
        <ecNumber evidence="3 9">4.2.1.49</ecNumber>
    </recommendedName>
    <alternativeName>
        <fullName evidence="7 9">Imidazolonepropionate hydrolase</fullName>
    </alternativeName>
</protein>